<dbReference type="Proteomes" id="UP000603352">
    <property type="component" value="Unassembled WGS sequence"/>
</dbReference>
<proteinExistence type="predicted"/>
<name>A0ABQ1IUR7_9PROT</name>
<evidence type="ECO:0008006" key="3">
    <source>
        <dbReference type="Google" id="ProtNLM"/>
    </source>
</evidence>
<sequence length="214" mass="23194">MPAPGPIIKTEDSIMPFQTEVRPSSSTIMLTALRLLGHRDADKQAVGARLLADLARVEPTSPELHDPAARAEFDRRVVVDLRRLLVAGLIRRAGDGLLALTDRGRTALTDCPDGIDDTVLMRYPEFRAHLARRRGMIIDPAAGLDGSLDVPADAVVAPGSAAQPAVERELQEGFIAFLDGLTAADNPYDRDTHAHETWDEGYWEAAGIARNEVA</sequence>
<dbReference type="EMBL" id="BMDZ01000052">
    <property type="protein sequence ID" value="GGB53028.1"/>
    <property type="molecule type" value="Genomic_DNA"/>
</dbReference>
<accession>A0ABQ1IUR7</accession>
<evidence type="ECO:0000313" key="2">
    <source>
        <dbReference type="Proteomes" id="UP000603352"/>
    </source>
</evidence>
<keyword evidence="2" id="KW-1185">Reference proteome</keyword>
<organism evidence="1 2">
    <name type="scientific">Tistrella bauzanensis</name>
    <dbReference type="NCBI Taxonomy" id="657419"/>
    <lineage>
        <taxon>Bacteria</taxon>
        <taxon>Pseudomonadati</taxon>
        <taxon>Pseudomonadota</taxon>
        <taxon>Alphaproteobacteria</taxon>
        <taxon>Geminicoccales</taxon>
        <taxon>Geminicoccaceae</taxon>
        <taxon>Tistrella</taxon>
    </lineage>
</organism>
<evidence type="ECO:0000313" key="1">
    <source>
        <dbReference type="EMBL" id="GGB53028.1"/>
    </source>
</evidence>
<reference evidence="2" key="1">
    <citation type="journal article" date="2019" name="Int. J. Syst. Evol. Microbiol.">
        <title>The Global Catalogue of Microorganisms (GCM) 10K type strain sequencing project: providing services to taxonomists for standard genome sequencing and annotation.</title>
        <authorList>
            <consortium name="The Broad Institute Genomics Platform"/>
            <consortium name="The Broad Institute Genome Sequencing Center for Infectious Disease"/>
            <person name="Wu L."/>
            <person name="Ma J."/>
        </authorList>
    </citation>
    <scope>NUCLEOTIDE SEQUENCE [LARGE SCALE GENOMIC DNA]</scope>
    <source>
        <strain evidence="2">CGMCC 1.10188</strain>
    </source>
</reference>
<comment type="caution">
    <text evidence="1">The sequence shown here is derived from an EMBL/GenBank/DDBJ whole genome shotgun (WGS) entry which is preliminary data.</text>
</comment>
<protein>
    <recommendedName>
        <fullName evidence="3">DUF2087 domain-containing protein</fullName>
    </recommendedName>
</protein>
<gene>
    <name evidence="1" type="ORF">GCM10011505_37520</name>
</gene>